<feature type="region of interest" description="Disordered" evidence="1">
    <location>
        <begin position="417"/>
        <end position="437"/>
    </location>
</feature>
<gene>
    <name evidence="4" type="ORF">B0293_08460</name>
    <name evidence="3" type="ORF">C791_5931</name>
</gene>
<reference evidence="3 5" key="1">
    <citation type="submission" date="2012-10" db="EMBL/GenBank/DDBJ databases">
        <title>Genome assembly of Amycolatopsis azurea DSM 43854.</title>
        <authorList>
            <person name="Khatri I."/>
            <person name="Kaur I."/>
            <person name="Subramanian S."/>
            <person name="Mayilraj S."/>
        </authorList>
    </citation>
    <scope>NUCLEOTIDE SEQUENCE [LARGE SCALE GENOMIC DNA]</scope>
    <source>
        <strain evidence="3 5">DSM 43854</strain>
    </source>
</reference>
<keyword evidence="2" id="KW-0812">Transmembrane</keyword>
<dbReference type="EMBL" id="ANMG01000059">
    <property type="protein sequence ID" value="EMD24316.1"/>
    <property type="molecule type" value="Genomic_DNA"/>
</dbReference>
<accession>M2QC47</accession>
<sequence>MPTDLADPPVTNGDPAARSSLPNDSAVGLYRPVRPDLGVARRLRKLAGIREDILDWVPEERSRYTRLGAIVLNTGLLAGLSLVVALHSVAGGAWWMLLPFGALWAYLIMTFDGWLISSTHGVQHVSKLRLFLPRIIISLLLGAAIAEPLVLWVFQPSIHNNIDDHRKKVVEDYEGVLRRCNPPTGEPTGTPDCAGYLVNIPNSPAAIQAELGDTTRLSKDTQETLGKLDGKHAELEQLARDECAGKSGPGLTGDRGEGGECLRNRQKADQFRTDNQLDKQHADLVALNAKVTALNGQLSTARASSETEISRAITAKVDAKRANLDDRGLLDEIDALDRLSAESTAVSVAGWVLRLLLIAIDCMPVFSKLMGGTTCYDILVSRQLESAKRLHTKHVSLYERRDSVDLDILAQRTEQKLRTKTGDMDNEERMGRAKRKQELTAQIDHLAEQLERR</sequence>
<feature type="transmembrane region" description="Helical" evidence="2">
    <location>
        <begin position="93"/>
        <end position="115"/>
    </location>
</feature>
<dbReference type="InterPro" id="IPR025519">
    <property type="entry name" value="DUF4407"/>
</dbReference>
<dbReference type="PATRIC" id="fig|1238180.3.peg.5846"/>
<evidence type="ECO:0008006" key="7">
    <source>
        <dbReference type="Google" id="ProtNLM"/>
    </source>
</evidence>
<organism evidence="3 5">
    <name type="scientific">Amycolatopsis azurea DSM 43854</name>
    <dbReference type="NCBI Taxonomy" id="1238180"/>
    <lineage>
        <taxon>Bacteria</taxon>
        <taxon>Bacillati</taxon>
        <taxon>Actinomycetota</taxon>
        <taxon>Actinomycetes</taxon>
        <taxon>Pseudonocardiales</taxon>
        <taxon>Pseudonocardiaceae</taxon>
        <taxon>Amycolatopsis</taxon>
    </lineage>
</organism>
<evidence type="ECO:0000256" key="2">
    <source>
        <dbReference type="SAM" id="Phobius"/>
    </source>
</evidence>
<keyword evidence="2" id="KW-1133">Transmembrane helix</keyword>
<dbReference type="Proteomes" id="UP000188551">
    <property type="component" value="Unassembled WGS sequence"/>
</dbReference>
<feature type="transmembrane region" description="Helical" evidence="2">
    <location>
        <begin position="135"/>
        <end position="154"/>
    </location>
</feature>
<evidence type="ECO:0000256" key="1">
    <source>
        <dbReference type="SAM" id="MobiDB-lite"/>
    </source>
</evidence>
<evidence type="ECO:0000313" key="5">
    <source>
        <dbReference type="Proteomes" id="UP000014137"/>
    </source>
</evidence>
<feature type="compositionally biased region" description="Basic and acidic residues" evidence="1">
    <location>
        <begin position="417"/>
        <end position="431"/>
    </location>
</feature>
<keyword evidence="2" id="KW-0472">Membrane</keyword>
<dbReference type="AlphaFoldDB" id="M2QC47"/>
<evidence type="ECO:0000313" key="3">
    <source>
        <dbReference type="EMBL" id="EMD24316.1"/>
    </source>
</evidence>
<proteinExistence type="predicted"/>
<dbReference type="Proteomes" id="UP000014137">
    <property type="component" value="Unassembled WGS sequence"/>
</dbReference>
<comment type="caution">
    <text evidence="3">The sequence shown here is derived from an EMBL/GenBank/DDBJ whole genome shotgun (WGS) entry which is preliminary data.</text>
</comment>
<feature type="region of interest" description="Disordered" evidence="1">
    <location>
        <begin position="1"/>
        <end position="23"/>
    </location>
</feature>
<protein>
    <recommendedName>
        <fullName evidence="7">DUF4407 domain-containing protein</fullName>
    </recommendedName>
</protein>
<reference evidence="4 6" key="2">
    <citation type="submission" date="2017-02" db="EMBL/GenBank/DDBJ databases">
        <title>Amycolatopsis azurea DSM 43854 draft genome.</title>
        <authorList>
            <person name="Mayilraj S."/>
        </authorList>
    </citation>
    <scope>NUCLEOTIDE SEQUENCE [LARGE SCALE GENOMIC DNA]</scope>
    <source>
        <strain evidence="4 6">DSM 43854</strain>
    </source>
</reference>
<dbReference type="Pfam" id="PF14362">
    <property type="entry name" value="DUF4407"/>
    <property type="match status" value="1"/>
</dbReference>
<keyword evidence="6" id="KW-1185">Reference proteome</keyword>
<dbReference type="EMBL" id="MUXN01000005">
    <property type="protein sequence ID" value="OOC07094.1"/>
    <property type="molecule type" value="Genomic_DNA"/>
</dbReference>
<dbReference type="OrthoDB" id="3426638at2"/>
<feature type="transmembrane region" description="Helical" evidence="2">
    <location>
        <begin position="67"/>
        <end position="87"/>
    </location>
</feature>
<evidence type="ECO:0000313" key="4">
    <source>
        <dbReference type="EMBL" id="OOC07094.1"/>
    </source>
</evidence>
<name>M2QC47_9PSEU</name>
<evidence type="ECO:0000313" key="6">
    <source>
        <dbReference type="Proteomes" id="UP000188551"/>
    </source>
</evidence>
<dbReference type="RefSeq" id="WP_005163319.1">
    <property type="nucleotide sequence ID" value="NZ_ANMG01000059.1"/>
</dbReference>